<name>A0A7R7DT00_9ACTN</name>
<dbReference type="RefSeq" id="WP_203963362.1">
    <property type="nucleotide sequence ID" value="NZ_AP023355.1"/>
</dbReference>
<sequence length="180" mass="20832">MSDRAVWLLDIDGVLNVLGGKPDRRVWPSRSWRRFSATDASTQVTWPIVVAEPVAAFIREVHDSGRAEVRWHTTWQRSAGRIGAQLGLPEFEVHSAPEFPDGRYDPEWWKLPGALRVIEDERRPLIWTDDQATPRRIPPSQYDRVNRFPNLLIAPRDRIALTRRHLRAIDRHLDHLASLA</sequence>
<protein>
    <submittedName>
        <fullName evidence="1">Uncharacterized protein</fullName>
    </submittedName>
</protein>
<evidence type="ECO:0000313" key="2">
    <source>
        <dbReference type="Proteomes" id="UP000611640"/>
    </source>
</evidence>
<dbReference type="AlphaFoldDB" id="A0A7R7DT00"/>
<gene>
    <name evidence="1" type="ORF">Athai_46030</name>
</gene>
<organism evidence="1 2">
    <name type="scientific">Actinocatenispora thailandica</name>
    <dbReference type="NCBI Taxonomy" id="227318"/>
    <lineage>
        <taxon>Bacteria</taxon>
        <taxon>Bacillati</taxon>
        <taxon>Actinomycetota</taxon>
        <taxon>Actinomycetes</taxon>
        <taxon>Micromonosporales</taxon>
        <taxon>Micromonosporaceae</taxon>
        <taxon>Actinocatenispora</taxon>
    </lineage>
</organism>
<proteinExistence type="predicted"/>
<accession>A0A7R7DT00</accession>
<dbReference type="Proteomes" id="UP000611640">
    <property type="component" value="Chromosome"/>
</dbReference>
<evidence type="ECO:0000313" key="1">
    <source>
        <dbReference type="EMBL" id="BCJ37100.1"/>
    </source>
</evidence>
<keyword evidence="2" id="KW-1185">Reference proteome</keyword>
<reference evidence="1 2" key="1">
    <citation type="submission" date="2020-08" db="EMBL/GenBank/DDBJ databases">
        <title>Whole genome shotgun sequence of Actinocatenispora thailandica NBRC 105041.</title>
        <authorList>
            <person name="Komaki H."/>
            <person name="Tamura T."/>
        </authorList>
    </citation>
    <scope>NUCLEOTIDE SEQUENCE [LARGE SCALE GENOMIC DNA]</scope>
    <source>
        <strain evidence="1 2">NBRC 105041</strain>
    </source>
</reference>
<dbReference type="EMBL" id="AP023355">
    <property type="protein sequence ID" value="BCJ37100.1"/>
    <property type="molecule type" value="Genomic_DNA"/>
</dbReference>
<dbReference type="KEGG" id="atl:Athai_46030"/>